<dbReference type="PANTHER" id="PTHR33600:SF5">
    <property type="entry name" value="PLASTID DIVISION PROTEIN PDV1"/>
    <property type="match status" value="1"/>
</dbReference>
<dbReference type="InterPro" id="IPR038939">
    <property type="entry name" value="PDV1/PDV2"/>
</dbReference>
<keyword evidence="3" id="KW-1185">Reference proteome</keyword>
<dbReference type="OrthoDB" id="1892915at2759"/>
<evidence type="ECO:0000313" key="3">
    <source>
        <dbReference type="Proteomes" id="UP000653305"/>
    </source>
</evidence>
<name>A0A830C7A0_9LAMI</name>
<accession>A0A830C7A0</accession>
<organism evidence="2 3">
    <name type="scientific">Phtheirospermum japonicum</name>
    <dbReference type="NCBI Taxonomy" id="374723"/>
    <lineage>
        <taxon>Eukaryota</taxon>
        <taxon>Viridiplantae</taxon>
        <taxon>Streptophyta</taxon>
        <taxon>Embryophyta</taxon>
        <taxon>Tracheophyta</taxon>
        <taxon>Spermatophyta</taxon>
        <taxon>Magnoliopsida</taxon>
        <taxon>eudicotyledons</taxon>
        <taxon>Gunneridae</taxon>
        <taxon>Pentapetalae</taxon>
        <taxon>asterids</taxon>
        <taxon>lamiids</taxon>
        <taxon>Lamiales</taxon>
        <taxon>Orobanchaceae</taxon>
        <taxon>Orobanchaceae incertae sedis</taxon>
        <taxon>Phtheirospermum</taxon>
    </lineage>
</organism>
<dbReference type="PANTHER" id="PTHR33600">
    <property type="entry name" value="PLASTID DIVISION PROTEIN PDV2"/>
    <property type="match status" value="1"/>
</dbReference>
<proteinExistence type="predicted"/>
<protein>
    <submittedName>
        <fullName evidence="2">Plastid division protein pdv2</fullName>
    </submittedName>
</protein>
<evidence type="ECO:0000313" key="2">
    <source>
        <dbReference type="EMBL" id="GFP91943.1"/>
    </source>
</evidence>
<gene>
    <name evidence="2" type="ORF">PHJA_001338400</name>
</gene>
<comment type="caution">
    <text evidence="2">The sequence shown here is derived from an EMBL/GenBank/DDBJ whole genome shotgun (WGS) entry which is preliminary data.</text>
</comment>
<dbReference type="GO" id="GO:0010020">
    <property type="term" value="P:chloroplast fission"/>
    <property type="evidence" value="ECO:0007669"/>
    <property type="project" value="InterPro"/>
</dbReference>
<reference evidence="2" key="1">
    <citation type="submission" date="2020-07" db="EMBL/GenBank/DDBJ databases">
        <title>Ethylene signaling mediates host invasion by parasitic plants.</title>
        <authorList>
            <person name="Yoshida S."/>
        </authorList>
    </citation>
    <scope>NUCLEOTIDE SEQUENCE</scope>
    <source>
        <strain evidence="2">Okayama</strain>
    </source>
</reference>
<dbReference type="AlphaFoldDB" id="A0A830C7A0"/>
<dbReference type="EMBL" id="BMAC01000259">
    <property type="protein sequence ID" value="GFP91943.1"/>
    <property type="molecule type" value="Genomic_DNA"/>
</dbReference>
<dbReference type="Proteomes" id="UP000653305">
    <property type="component" value="Unassembled WGS sequence"/>
</dbReference>
<feature type="coiled-coil region" evidence="1">
    <location>
        <begin position="79"/>
        <end position="110"/>
    </location>
</feature>
<sequence length="209" mass="23980">MEFKNVDHLQVLVSKTWDLYVRIDEKINQNGFTFCSHCSNHGRYCVVAESNLEEREKMIAIRDSLKDVHNILIFLQGAKSRQQSQRDDALANLEEARNNLIERINEYPEKGRKFDVLEELMTTFVKDGNFKARKMDEKTELDNKNVNSGLFPSFLANITRFGLEFVVVFASIYASAKLCKSRQKSNMLEKEVVAPMDSSVCLDVLCGRG</sequence>
<keyword evidence="1" id="KW-0175">Coiled coil</keyword>
<evidence type="ECO:0000256" key="1">
    <source>
        <dbReference type="SAM" id="Coils"/>
    </source>
</evidence>